<keyword evidence="7" id="KW-0175">Coiled coil</keyword>
<dbReference type="GO" id="GO:0016020">
    <property type="term" value="C:membrane"/>
    <property type="evidence" value="ECO:0007669"/>
    <property type="project" value="UniProtKB-SubCell"/>
</dbReference>
<feature type="coiled-coil region" evidence="7">
    <location>
        <begin position="50"/>
        <end position="77"/>
    </location>
</feature>
<reference evidence="9 10" key="1">
    <citation type="submission" date="2019-07" db="EMBL/GenBank/DDBJ databases">
        <title>Genomics analysis of Aphanomyces spp. identifies a new class of oomycete effector associated with host adaptation.</title>
        <authorList>
            <person name="Gaulin E."/>
        </authorList>
    </citation>
    <scope>NUCLEOTIDE SEQUENCE [LARGE SCALE GENOMIC DNA]</scope>
    <source>
        <strain evidence="9 10">ATCC 201684</strain>
    </source>
</reference>
<keyword evidence="10" id="KW-1185">Reference proteome</keyword>
<evidence type="ECO:0000256" key="2">
    <source>
        <dbReference type="ARBA" id="ARBA00008573"/>
    </source>
</evidence>
<evidence type="ECO:0000256" key="3">
    <source>
        <dbReference type="ARBA" id="ARBA00022692"/>
    </source>
</evidence>
<feature type="transmembrane region" description="Helical" evidence="8">
    <location>
        <begin position="167"/>
        <end position="187"/>
    </location>
</feature>
<comment type="subcellular location">
    <subcellularLocation>
        <location evidence="1 6">Membrane</location>
        <topology evidence="1 6">Multi-pass membrane protein</topology>
    </subcellularLocation>
</comment>
<evidence type="ECO:0000256" key="4">
    <source>
        <dbReference type="ARBA" id="ARBA00022989"/>
    </source>
</evidence>
<evidence type="ECO:0000256" key="5">
    <source>
        <dbReference type="ARBA" id="ARBA00023136"/>
    </source>
</evidence>
<dbReference type="InterPro" id="IPR004345">
    <property type="entry name" value="TB2_DP1_HVA22"/>
</dbReference>
<evidence type="ECO:0000313" key="10">
    <source>
        <dbReference type="Proteomes" id="UP000481153"/>
    </source>
</evidence>
<evidence type="ECO:0000256" key="6">
    <source>
        <dbReference type="RuleBase" id="RU362006"/>
    </source>
</evidence>
<evidence type="ECO:0000256" key="8">
    <source>
        <dbReference type="SAM" id="Phobius"/>
    </source>
</evidence>
<dbReference type="EMBL" id="VJMJ01000102">
    <property type="protein sequence ID" value="KAF0734991.1"/>
    <property type="molecule type" value="Genomic_DNA"/>
</dbReference>
<comment type="caution">
    <text evidence="9">The sequence shown here is derived from an EMBL/GenBank/DDBJ whole genome shotgun (WGS) entry which is preliminary data.</text>
</comment>
<evidence type="ECO:0000256" key="1">
    <source>
        <dbReference type="ARBA" id="ARBA00004141"/>
    </source>
</evidence>
<protein>
    <recommendedName>
        <fullName evidence="11">Receptor expression-enhancing protein</fullName>
    </recommendedName>
</protein>
<dbReference type="Pfam" id="PF03134">
    <property type="entry name" value="TB2_DP1_HVA22"/>
    <property type="match status" value="1"/>
</dbReference>
<proteinExistence type="inferred from homology"/>
<comment type="similarity">
    <text evidence="2 6">Belongs to the DP1 family.</text>
</comment>
<keyword evidence="4 8" id="KW-1133">Transmembrane helix</keyword>
<gene>
    <name evidence="9" type="ORF">Ae201684_008464</name>
</gene>
<accession>A0A6G0X4U5</accession>
<dbReference type="PANTHER" id="PTHR12300:SF161">
    <property type="entry name" value="RECEPTOR EXPRESSION-ENHANCING PROTEIN"/>
    <property type="match status" value="1"/>
</dbReference>
<sequence>MKQAFTIENKSQIIKLYREIKKEGLTFSPFVFSRLSLSLELAAPSSTTRMEHVQAQLDKIKAELSKVQLLVEAEKQTGVDKLYLAAGGAVVLLLVVLLGFGAGLLCNLVGFVYPAYESFKAIESENSNDDTQWLTYWVVYSCFQIVEVFVDFLLYFIPFYYAFKLGFLVWLFLPSTQGATFVFNHFLKPFLKSHESTIDSAISGIKNSSGKVVGDVTGLMADVTKDVTSAVAQKLVDNQVKSQNGAPSSPKKTA</sequence>
<evidence type="ECO:0008006" key="11">
    <source>
        <dbReference type="Google" id="ProtNLM"/>
    </source>
</evidence>
<dbReference type="Proteomes" id="UP000481153">
    <property type="component" value="Unassembled WGS sequence"/>
</dbReference>
<name>A0A6G0X4U5_9STRA</name>
<organism evidence="9 10">
    <name type="scientific">Aphanomyces euteiches</name>
    <dbReference type="NCBI Taxonomy" id="100861"/>
    <lineage>
        <taxon>Eukaryota</taxon>
        <taxon>Sar</taxon>
        <taxon>Stramenopiles</taxon>
        <taxon>Oomycota</taxon>
        <taxon>Saprolegniomycetes</taxon>
        <taxon>Saprolegniales</taxon>
        <taxon>Verrucalvaceae</taxon>
        <taxon>Aphanomyces</taxon>
    </lineage>
</organism>
<keyword evidence="3 8" id="KW-0812">Transmembrane</keyword>
<dbReference type="VEuPathDB" id="FungiDB:AeMF1_000083"/>
<evidence type="ECO:0000313" key="9">
    <source>
        <dbReference type="EMBL" id="KAF0734991.1"/>
    </source>
</evidence>
<dbReference type="PANTHER" id="PTHR12300">
    <property type="entry name" value="HVA22-LIKE PROTEINS"/>
    <property type="match status" value="1"/>
</dbReference>
<dbReference type="AlphaFoldDB" id="A0A6G0X4U5"/>
<evidence type="ECO:0000256" key="7">
    <source>
        <dbReference type="SAM" id="Coils"/>
    </source>
</evidence>
<feature type="transmembrane region" description="Helical" evidence="8">
    <location>
        <begin position="82"/>
        <end position="113"/>
    </location>
</feature>
<keyword evidence="5 8" id="KW-0472">Membrane</keyword>
<feature type="transmembrane region" description="Helical" evidence="8">
    <location>
        <begin position="133"/>
        <end position="155"/>
    </location>
</feature>